<dbReference type="SUPFAM" id="SSF109604">
    <property type="entry name" value="HD-domain/PDEase-like"/>
    <property type="match status" value="1"/>
</dbReference>
<dbReference type="InterPro" id="IPR029068">
    <property type="entry name" value="Glyas_Bleomycin-R_OHBP_Dase"/>
</dbReference>
<dbReference type="AlphaFoldDB" id="A0A1M6PBL8"/>
<evidence type="ECO:0000313" key="1">
    <source>
        <dbReference type="EMBL" id="SHK05338.1"/>
    </source>
</evidence>
<evidence type="ECO:0000313" key="2">
    <source>
        <dbReference type="Proteomes" id="UP000184452"/>
    </source>
</evidence>
<keyword evidence="2" id="KW-1185">Reference proteome</keyword>
<dbReference type="EMBL" id="FQZK01000013">
    <property type="protein sequence ID" value="SHK05338.1"/>
    <property type="molecule type" value="Genomic_DNA"/>
</dbReference>
<dbReference type="Pfam" id="PF13328">
    <property type="entry name" value="HD_4"/>
    <property type="match status" value="1"/>
</dbReference>
<sequence length="243" mass="26107">MAMTPREASELAARAHAGQVDKAGRPYVEHVFAVRDLLAAHGDHAQVAGVLHDVLEDTGLTADDLRALGCPEEAVRAVLAVSRRPGEAYDDLIARAAADPLGRLVKLADNAHNSDEARLAALPAERAARLRAKYARARAVLEGVQSRVTLVVVHTPRLDACRDFYRGLGLRFVRERHGAGPEHHAATLAQGLVLELYPATGSRTTGALRLGFAVPAHLTDPVLETGRYTFTDPDGRAVDVHVH</sequence>
<accession>A0A1M6PBL8</accession>
<dbReference type="SUPFAM" id="SSF54593">
    <property type="entry name" value="Glyoxalase/Bleomycin resistance protein/Dihydroxybiphenyl dioxygenase"/>
    <property type="match status" value="1"/>
</dbReference>
<reference evidence="1 2" key="1">
    <citation type="submission" date="2016-11" db="EMBL/GenBank/DDBJ databases">
        <authorList>
            <person name="Jaros S."/>
            <person name="Januszkiewicz K."/>
            <person name="Wedrychowicz H."/>
        </authorList>
    </citation>
    <scope>NUCLEOTIDE SEQUENCE [LARGE SCALE GENOMIC DNA]</scope>
    <source>
        <strain evidence="1 2">CGMCC 4.5723</strain>
    </source>
</reference>
<dbReference type="Gene3D" id="1.10.3210.10">
    <property type="entry name" value="Hypothetical protein af1432"/>
    <property type="match status" value="1"/>
</dbReference>
<dbReference type="Gene3D" id="3.10.180.10">
    <property type="entry name" value="2,3-Dihydroxybiphenyl 1,2-Dioxygenase, domain 1"/>
    <property type="match status" value="1"/>
</dbReference>
<dbReference type="RefSeq" id="WP_342746029.1">
    <property type="nucleotide sequence ID" value="NZ_FQZK01000013.1"/>
</dbReference>
<proteinExistence type="predicted"/>
<gene>
    <name evidence="1" type="ORF">SAMN05421803_11312</name>
</gene>
<dbReference type="Proteomes" id="UP000184452">
    <property type="component" value="Unassembled WGS sequence"/>
</dbReference>
<organism evidence="1 2">
    <name type="scientific">Nocardiopsis flavescens</name>
    <dbReference type="NCBI Taxonomy" id="758803"/>
    <lineage>
        <taxon>Bacteria</taxon>
        <taxon>Bacillati</taxon>
        <taxon>Actinomycetota</taxon>
        <taxon>Actinomycetes</taxon>
        <taxon>Streptosporangiales</taxon>
        <taxon>Nocardiopsidaceae</taxon>
        <taxon>Nocardiopsis</taxon>
    </lineage>
</organism>
<name>A0A1M6PBL8_9ACTN</name>
<protein>
    <submittedName>
        <fullName evidence="1">HD domain-containing protein</fullName>
    </submittedName>
</protein>
<dbReference type="STRING" id="758803.SAMN05421803_11312"/>